<comment type="caution">
    <text evidence="3">The sequence shown here is derived from an EMBL/GenBank/DDBJ whole genome shotgun (WGS) entry which is preliminary data.</text>
</comment>
<evidence type="ECO:0000259" key="2">
    <source>
        <dbReference type="Pfam" id="PF02719"/>
    </source>
</evidence>
<evidence type="ECO:0000313" key="4">
    <source>
        <dbReference type="Proteomes" id="UP001165378"/>
    </source>
</evidence>
<keyword evidence="4" id="KW-1185">Reference proteome</keyword>
<dbReference type="InterPro" id="IPR003869">
    <property type="entry name" value="Polysac_CapD-like"/>
</dbReference>
<dbReference type="PANTHER" id="PTHR43318:SF1">
    <property type="entry name" value="POLYSACCHARIDE BIOSYNTHESIS PROTEIN EPSC-RELATED"/>
    <property type="match status" value="1"/>
</dbReference>
<dbReference type="RefSeq" id="WP_235052411.1">
    <property type="nucleotide sequence ID" value="NZ_JAKFHA010000006.1"/>
</dbReference>
<dbReference type="EMBL" id="JAKFHA010000006">
    <property type="protein sequence ID" value="MCF2528243.1"/>
    <property type="molecule type" value="Genomic_DNA"/>
</dbReference>
<sequence length="505" mass="54106">MGLNATSADTLRAGLRTLVVGAGSAGSALARDLLRTPEFGLCPVGFLDDDPDKKQVRVAGLPWEEPGLPETLPVLGRLGELVGVSLEHGVEVVVLAIPGLAPEDFRTVAADASAVGASVRYLPSFLVALRRDVVGSDMRTLDVNRLIGRQELHVVSASVREVIAGRRVLVTGAGGSIGSELCRQVYGFGPSKMYMLDHDESNLHRLQLDVWGEALLDDDTLVIADIRDRPRIEQIFRDLKPEVVFHAAAHKHLPLLERHPCEAVKSNVLGTENLVRAALDIGVERFILISTDKAADPVSVLGATKRLAELIVQANTQAPGVFAGVRFGNVLGSRGSLLTVLAEQVRGGGPVTVTHPEVTRFFMTIEEAVGLVLEAGRMAQGGEIFVLDMGDPVRIVDLVHKFVEQVNQPQVEIRFTGLRPGEKLHEALFSEVEERLPTEHPRVYATVPPVDSLGAVVRLPDLYGAAAGNDDEAVRMLLTELLPGYASAPSAPAAAALAAPYPDDF</sequence>
<dbReference type="Pfam" id="PF02719">
    <property type="entry name" value="Polysacc_synt_2"/>
    <property type="match status" value="1"/>
</dbReference>
<evidence type="ECO:0000313" key="3">
    <source>
        <dbReference type="EMBL" id="MCF2528243.1"/>
    </source>
</evidence>
<dbReference type="SUPFAM" id="SSF51735">
    <property type="entry name" value="NAD(P)-binding Rossmann-fold domains"/>
    <property type="match status" value="2"/>
</dbReference>
<dbReference type="InterPro" id="IPR051203">
    <property type="entry name" value="Polysaccharide_Synthase-Rel"/>
</dbReference>
<organism evidence="3 4">
    <name type="scientific">Yinghuangia soli</name>
    <dbReference type="NCBI Taxonomy" id="2908204"/>
    <lineage>
        <taxon>Bacteria</taxon>
        <taxon>Bacillati</taxon>
        <taxon>Actinomycetota</taxon>
        <taxon>Actinomycetes</taxon>
        <taxon>Kitasatosporales</taxon>
        <taxon>Streptomycetaceae</taxon>
        <taxon>Yinghuangia</taxon>
    </lineage>
</organism>
<accession>A0AA41PYR9</accession>
<dbReference type="Gene3D" id="3.40.50.720">
    <property type="entry name" value="NAD(P)-binding Rossmann-like Domain"/>
    <property type="match status" value="2"/>
</dbReference>
<dbReference type="CDD" id="cd05237">
    <property type="entry name" value="UDP_invert_4-6DH_SDR_e"/>
    <property type="match status" value="1"/>
</dbReference>
<gene>
    <name evidence="3" type="ORF">LZ495_13570</name>
</gene>
<feature type="domain" description="Polysaccharide biosynthesis protein CapD-like" evidence="2">
    <location>
        <begin position="168"/>
        <end position="446"/>
    </location>
</feature>
<protein>
    <submittedName>
        <fullName evidence="3">Polysaccharide biosynthesis protein</fullName>
    </submittedName>
</protein>
<proteinExistence type="inferred from homology"/>
<reference evidence="3" key="1">
    <citation type="submission" date="2022-01" db="EMBL/GenBank/DDBJ databases">
        <title>Genome-Based Taxonomic Classification of the Phylum Actinobacteria.</title>
        <authorList>
            <person name="Gao Y."/>
        </authorList>
    </citation>
    <scope>NUCLEOTIDE SEQUENCE</scope>
    <source>
        <strain evidence="3">KLBMP 8922</strain>
    </source>
</reference>
<dbReference type="AlphaFoldDB" id="A0AA41PYR9"/>
<name>A0AA41PYR9_9ACTN</name>
<evidence type="ECO:0000256" key="1">
    <source>
        <dbReference type="ARBA" id="ARBA00007430"/>
    </source>
</evidence>
<dbReference type="InterPro" id="IPR036291">
    <property type="entry name" value="NAD(P)-bd_dom_sf"/>
</dbReference>
<comment type="similarity">
    <text evidence="1">Belongs to the polysaccharide synthase family.</text>
</comment>
<dbReference type="PANTHER" id="PTHR43318">
    <property type="entry name" value="UDP-N-ACETYLGLUCOSAMINE 4,6-DEHYDRATASE"/>
    <property type="match status" value="1"/>
</dbReference>
<dbReference type="Proteomes" id="UP001165378">
    <property type="component" value="Unassembled WGS sequence"/>
</dbReference>